<dbReference type="SMART" id="SM00448">
    <property type="entry name" value="REC"/>
    <property type="match status" value="1"/>
</dbReference>
<reference evidence="14" key="1">
    <citation type="submission" date="2022-06" db="EMBL/GenBank/DDBJ databases">
        <title>Devosia sp. XJ19-45 genome assembly.</title>
        <authorList>
            <person name="Li B."/>
            <person name="Cai M."/>
            <person name="Nie G."/>
            <person name="Li W."/>
        </authorList>
    </citation>
    <scope>NUCLEOTIDE SEQUENCE</scope>
    <source>
        <strain evidence="14">XJ19-45</strain>
    </source>
</reference>
<name>A0A9Q4ASE4_9HYPH</name>
<dbReference type="InterPro" id="IPR001867">
    <property type="entry name" value="OmpR/PhoB-type_DNA-bd"/>
</dbReference>
<keyword evidence="3 10" id="KW-0597">Phosphoprotein</keyword>
<keyword evidence="7" id="KW-0010">Activator</keyword>
<dbReference type="Proteomes" id="UP001060275">
    <property type="component" value="Unassembled WGS sequence"/>
</dbReference>
<evidence type="ECO:0000313" key="14">
    <source>
        <dbReference type="EMBL" id="MCP8888990.1"/>
    </source>
</evidence>
<evidence type="ECO:0000256" key="4">
    <source>
        <dbReference type="ARBA" id="ARBA00023012"/>
    </source>
</evidence>
<dbReference type="GO" id="GO:0032993">
    <property type="term" value="C:protein-DNA complex"/>
    <property type="evidence" value="ECO:0007669"/>
    <property type="project" value="TreeGrafter"/>
</dbReference>
<dbReference type="GO" id="GO:0000156">
    <property type="term" value="F:phosphorelay response regulator activity"/>
    <property type="evidence" value="ECO:0007669"/>
    <property type="project" value="TreeGrafter"/>
</dbReference>
<keyword evidence="8" id="KW-0804">Transcription</keyword>
<feature type="DNA-binding region" description="OmpR/PhoB-type" evidence="11">
    <location>
        <begin position="132"/>
        <end position="232"/>
    </location>
</feature>
<dbReference type="Gene3D" id="3.40.50.2300">
    <property type="match status" value="1"/>
</dbReference>
<dbReference type="AlphaFoldDB" id="A0A9Q4ASE4"/>
<evidence type="ECO:0000256" key="6">
    <source>
        <dbReference type="ARBA" id="ARBA00023125"/>
    </source>
</evidence>
<evidence type="ECO:0000256" key="9">
    <source>
        <dbReference type="ARBA" id="ARBA00067337"/>
    </source>
</evidence>
<evidence type="ECO:0000256" key="8">
    <source>
        <dbReference type="ARBA" id="ARBA00023163"/>
    </source>
</evidence>
<dbReference type="GO" id="GO:0000976">
    <property type="term" value="F:transcription cis-regulatory region binding"/>
    <property type="evidence" value="ECO:0007669"/>
    <property type="project" value="TreeGrafter"/>
</dbReference>
<dbReference type="Gene3D" id="1.10.10.10">
    <property type="entry name" value="Winged helix-like DNA-binding domain superfamily/Winged helix DNA-binding domain"/>
    <property type="match status" value="1"/>
</dbReference>
<dbReference type="InterPro" id="IPR011006">
    <property type="entry name" value="CheY-like_superfamily"/>
</dbReference>
<gene>
    <name evidence="14" type="ORF">NF348_17895</name>
</gene>
<dbReference type="SUPFAM" id="SSF46894">
    <property type="entry name" value="C-terminal effector domain of the bipartite response regulators"/>
    <property type="match status" value="1"/>
</dbReference>
<organism evidence="14 15">
    <name type="scientific">Devosia ureilytica</name>
    <dbReference type="NCBI Taxonomy" id="2952754"/>
    <lineage>
        <taxon>Bacteria</taxon>
        <taxon>Pseudomonadati</taxon>
        <taxon>Pseudomonadota</taxon>
        <taxon>Alphaproteobacteria</taxon>
        <taxon>Hyphomicrobiales</taxon>
        <taxon>Devosiaceae</taxon>
        <taxon>Devosia</taxon>
    </lineage>
</organism>
<evidence type="ECO:0000256" key="2">
    <source>
        <dbReference type="ARBA" id="ARBA00022490"/>
    </source>
</evidence>
<protein>
    <recommendedName>
        <fullName evidence="9">Regulatory protein VirG</fullName>
    </recommendedName>
</protein>
<dbReference type="Pfam" id="PF00072">
    <property type="entry name" value="Response_reg"/>
    <property type="match status" value="1"/>
</dbReference>
<keyword evidence="5" id="KW-0805">Transcription regulation</keyword>
<dbReference type="PANTHER" id="PTHR48111:SF4">
    <property type="entry name" value="DNA-BINDING DUAL TRANSCRIPTIONAL REGULATOR OMPR"/>
    <property type="match status" value="1"/>
</dbReference>
<dbReference type="InterPro" id="IPR039420">
    <property type="entry name" value="WalR-like"/>
</dbReference>
<evidence type="ECO:0000256" key="7">
    <source>
        <dbReference type="ARBA" id="ARBA00023159"/>
    </source>
</evidence>
<dbReference type="SMART" id="SM00862">
    <property type="entry name" value="Trans_reg_C"/>
    <property type="match status" value="1"/>
</dbReference>
<sequence length="237" mass="26506">MSSQHTLIVDDDPQVRRMLRSCLEGEGYEVTEAGNGDKIESVVSEADLVALDLNLGREDGLEVARRIRHVSDVPIIMITGKGEMIDRIVGLEIGADDYISKPFHLREVLARIRSVLRRSGTSKTIDPAVGAPATIRFDGFELDPSRRSFRAPDGVEIPLTTGEFDLLVVFTRHPHAVLDRDRIMDLLKGHDCAPNDRSIDNQVARLRKLIETDTRQPRLIKTVRGAGYSFTPTRLDR</sequence>
<comment type="subcellular location">
    <subcellularLocation>
        <location evidence="1">Cytoplasm</location>
    </subcellularLocation>
</comment>
<dbReference type="CDD" id="cd00383">
    <property type="entry name" value="trans_reg_C"/>
    <property type="match status" value="1"/>
</dbReference>
<accession>A0A9Q4ASE4</accession>
<dbReference type="PROSITE" id="PS51755">
    <property type="entry name" value="OMPR_PHOB"/>
    <property type="match status" value="1"/>
</dbReference>
<dbReference type="FunFam" id="1.10.10.10:FF:000099">
    <property type="entry name" value="Two-component system response regulator TorR"/>
    <property type="match status" value="1"/>
</dbReference>
<dbReference type="GO" id="GO:0005829">
    <property type="term" value="C:cytosol"/>
    <property type="evidence" value="ECO:0007669"/>
    <property type="project" value="TreeGrafter"/>
</dbReference>
<keyword evidence="4" id="KW-0902">Two-component regulatory system</keyword>
<evidence type="ECO:0000259" key="13">
    <source>
        <dbReference type="PROSITE" id="PS51755"/>
    </source>
</evidence>
<dbReference type="Pfam" id="PF00486">
    <property type="entry name" value="Trans_reg_C"/>
    <property type="match status" value="1"/>
</dbReference>
<evidence type="ECO:0000313" key="15">
    <source>
        <dbReference type="Proteomes" id="UP001060275"/>
    </source>
</evidence>
<keyword evidence="2" id="KW-0963">Cytoplasm</keyword>
<dbReference type="PROSITE" id="PS50110">
    <property type="entry name" value="RESPONSE_REGULATORY"/>
    <property type="match status" value="1"/>
</dbReference>
<evidence type="ECO:0000256" key="1">
    <source>
        <dbReference type="ARBA" id="ARBA00004496"/>
    </source>
</evidence>
<evidence type="ECO:0000259" key="12">
    <source>
        <dbReference type="PROSITE" id="PS50110"/>
    </source>
</evidence>
<dbReference type="EMBL" id="JAMWDU010000009">
    <property type="protein sequence ID" value="MCP8888990.1"/>
    <property type="molecule type" value="Genomic_DNA"/>
</dbReference>
<evidence type="ECO:0000256" key="11">
    <source>
        <dbReference type="PROSITE-ProRule" id="PRU01091"/>
    </source>
</evidence>
<dbReference type="RefSeq" id="WP_254676172.1">
    <property type="nucleotide sequence ID" value="NZ_JAMWDU010000009.1"/>
</dbReference>
<keyword evidence="6 11" id="KW-0238">DNA-binding</keyword>
<dbReference type="SUPFAM" id="SSF52172">
    <property type="entry name" value="CheY-like"/>
    <property type="match status" value="1"/>
</dbReference>
<evidence type="ECO:0000256" key="3">
    <source>
        <dbReference type="ARBA" id="ARBA00022553"/>
    </source>
</evidence>
<feature type="modified residue" description="4-aspartylphosphate" evidence="10">
    <location>
        <position position="52"/>
    </location>
</feature>
<dbReference type="PANTHER" id="PTHR48111">
    <property type="entry name" value="REGULATOR OF RPOS"/>
    <property type="match status" value="1"/>
</dbReference>
<proteinExistence type="predicted"/>
<dbReference type="InterPro" id="IPR036388">
    <property type="entry name" value="WH-like_DNA-bd_sf"/>
</dbReference>
<keyword evidence="15" id="KW-1185">Reference proteome</keyword>
<dbReference type="GO" id="GO:0006355">
    <property type="term" value="P:regulation of DNA-templated transcription"/>
    <property type="evidence" value="ECO:0007669"/>
    <property type="project" value="InterPro"/>
</dbReference>
<dbReference type="InterPro" id="IPR016032">
    <property type="entry name" value="Sig_transdc_resp-reg_C-effctor"/>
</dbReference>
<feature type="domain" description="Response regulatory" evidence="12">
    <location>
        <begin position="5"/>
        <end position="116"/>
    </location>
</feature>
<evidence type="ECO:0000256" key="10">
    <source>
        <dbReference type="PROSITE-ProRule" id="PRU00169"/>
    </source>
</evidence>
<evidence type="ECO:0000256" key="5">
    <source>
        <dbReference type="ARBA" id="ARBA00023015"/>
    </source>
</evidence>
<dbReference type="InterPro" id="IPR001789">
    <property type="entry name" value="Sig_transdc_resp-reg_receiver"/>
</dbReference>
<feature type="domain" description="OmpR/PhoB-type" evidence="13">
    <location>
        <begin position="132"/>
        <end position="232"/>
    </location>
</feature>
<dbReference type="Gene3D" id="6.10.250.690">
    <property type="match status" value="1"/>
</dbReference>
<comment type="caution">
    <text evidence="14">The sequence shown here is derived from an EMBL/GenBank/DDBJ whole genome shotgun (WGS) entry which is preliminary data.</text>
</comment>